<dbReference type="AlphaFoldDB" id="A0A2S9QKH3"/>
<organism evidence="1 2">
    <name type="scientific">Leucobacter massiliensis</name>
    <dbReference type="NCBI Taxonomy" id="1686285"/>
    <lineage>
        <taxon>Bacteria</taxon>
        <taxon>Bacillati</taxon>
        <taxon>Actinomycetota</taxon>
        <taxon>Actinomycetes</taxon>
        <taxon>Micrococcales</taxon>
        <taxon>Microbacteriaceae</taxon>
        <taxon>Leucobacter</taxon>
    </lineage>
</organism>
<name>A0A2S9QKH3_9MICO</name>
<proteinExistence type="predicted"/>
<dbReference type="OrthoDB" id="9985608at2"/>
<accession>A0A2S9QKH3</accession>
<dbReference type="Proteomes" id="UP000238650">
    <property type="component" value="Unassembled WGS sequence"/>
</dbReference>
<evidence type="ECO:0000313" key="2">
    <source>
        <dbReference type="Proteomes" id="UP000238650"/>
    </source>
</evidence>
<reference evidence="1 2" key="1">
    <citation type="journal article" date="2017" name="New Microbes New Infect">
        <title>Genome sequence of 'Leucobacter massiliensis' sp. nov. isolated from human pharynx after travel to the 2014 Hajj.</title>
        <authorList>
            <person name="Leangapichart T."/>
            <person name="Gautret P."/>
            <person name="Nguyen T.T."/>
            <person name="Armstrong N."/>
            <person name="Rolain J.M."/>
        </authorList>
    </citation>
    <scope>NUCLEOTIDE SEQUENCE [LARGE SCALE GENOMIC DNA]</scope>
    <source>
        <strain evidence="1 2">122RC15</strain>
    </source>
</reference>
<dbReference type="EMBL" id="MWZD01000023">
    <property type="protein sequence ID" value="PRI10086.1"/>
    <property type="molecule type" value="Genomic_DNA"/>
</dbReference>
<sequence length="88" mass="8909">MQVDYGSLESAASSLKAAASQLRSDAALPGELGSGAAAPDGAYGTAVADRGSTKQRLAELMDAQSASCTEMVTLFQVLDAQIASQLNT</sequence>
<evidence type="ECO:0000313" key="1">
    <source>
        <dbReference type="EMBL" id="PRI10086.1"/>
    </source>
</evidence>
<keyword evidence="2" id="KW-1185">Reference proteome</keyword>
<gene>
    <name evidence="1" type="ORF">B4915_13185</name>
</gene>
<dbReference type="RefSeq" id="WP_105806296.1">
    <property type="nucleotide sequence ID" value="NZ_MWZD01000023.1"/>
</dbReference>
<protein>
    <submittedName>
        <fullName evidence="1">Uncharacterized protein</fullName>
    </submittedName>
</protein>
<comment type="caution">
    <text evidence="1">The sequence shown here is derived from an EMBL/GenBank/DDBJ whole genome shotgun (WGS) entry which is preliminary data.</text>
</comment>